<reference evidence="2 3" key="1">
    <citation type="journal article" date="2011" name="Science">
        <title>The ecoresponsive genome of Daphnia pulex.</title>
        <authorList>
            <person name="Colbourne J.K."/>
            <person name="Pfrender M.E."/>
            <person name="Gilbert D."/>
            <person name="Thomas W.K."/>
            <person name="Tucker A."/>
            <person name="Oakley T.H."/>
            <person name="Tokishita S."/>
            <person name="Aerts A."/>
            <person name="Arnold G.J."/>
            <person name="Basu M.K."/>
            <person name="Bauer D.J."/>
            <person name="Caceres C.E."/>
            <person name="Carmel L."/>
            <person name="Casola C."/>
            <person name="Choi J.H."/>
            <person name="Detter J.C."/>
            <person name="Dong Q."/>
            <person name="Dusheyko S."/>
            <person name="Eads B.D."/>
            <person name="Frohlich T."/>
            <person name="Geiler-Samerotte K.A."/>
            <person name="Gerlach D."/>
            <person name="Hatcher P."/>
            <person name="Jogdeo S."/>
            <person name="Krijgsveld J."/>
            <person name="Kriventseva E.V."/>
            <person name="Kultz D."/>
            <person name="Laforsch C."/>
            <person name="Lindquist E."/>
            <person name="Lopez J."/>
            <person name="Manak J.R."/>
            <person name="Muller J."/>
            <person name="Pangilinan J."/>
            <person name="Patwardhan R.P."/>
            <person name="Pitluck S."/>
            <person name="Pritham E.J."/>
            <person name="Rechtsteiner A."/>
            <person name="Rho M."/>
            <person name="Rogozin I.B."/>
            <person name="Sakarya O."/>
            <person name="Salamov A."/>
            <person name="Schaack S."/>
            <person name="Shapiro H."/>
            <person name="Shiga Y."/>
            <person name="Skalitzky C."/>
            <person name="Smith Z."/>
            <person name="Souvorov A."/>
            <person name="Sung W."/>
            <person name="Tang Z."/>
            <person name="Tsuchiya D."/>
            <person name="Tu H."/>
            <person name="Vos H."/>
            <person name="Wang M."/>
            <person name="Wolf Y.I."/>
            <person name="Yamagata H."/>
            <person name="Yamada T."/>
            <person name="Ye Y."/>
            <person name="Shaw J.R."/>
            <person name="Andrews J."/>
            <person name="Crease T.J."/>
            <person name="Tang H."/>
            <person name="Lucas S.M."/>
            <person name="Robertson H.M."/>
            <person name="Bork P."/>
            <person name="Koonin E.V."/>
            <person name="Zdobnov E.M."/>
            <person name="Grigoriev I.V."/>
            <person name="Lynch M."/>
            <person name="Boore J.L."/>
        </authorList>
    </citation>
    <scope>NUCLEOTIDE SEQUENCE [LARGE SCALE GENOMIC DNA]</scope>
</reference>
<evidence type="ECO:0000313" key="2">
    <source>
        <dbReference type="EMBL" id="EFX83168.1"/>
    </source>
</evidence>
<sequence length="321" mass="34126">MMYNREFPAEFRDDEVARALSVTLPIHPRLIGHNMNSVLRLGWMKYPYDSVALINISQHWNGKKSCGKIRVLMQRPIYNLELSTTIAETKSDGAPGPWRLVVMICAMLSASCSGQYLSQHNQGNPGLGGMMSAPPAYAGQSQQGPSSSSSSPSFAPVDQSSSQQQQASPAALASSGFISGVAAPATTQQICTCITVSPSSAASAGSSAQQSASAPLTDSFAPAAQQQQTFAAPQQQQQQSFAAPQQSFVAPAQQQAYAPAQSGPAQSGNGRARLRWTFEIESCARRFYIKESSLASEAASPSNDQGDDTTHHRPSSSMFDV</sequence>
<keyword evidence="3" id="KW-1185">Reference proteome</keyword>
<accession>E9GBF0</accession>
<dbReference type="AlphaFoldDB" id="E9GBF0"/>
<feature type="compositionally biased region" description="Low complexity" evidence="1">
    <location>
        <begin position="223"/>
        <end position="266"/>
    </location>
</feature>
<dbReference type="InParanoid" id="E9GBF0"/>
<feature type="region of interest" description="Disordered" evidence="1">
    <location>
        <begin position="294"/>
        <end position="321"/>
    </location>
</feature>
<name>E9GBF0_DAPPU</name>
<organism evidence="2 3">
    <name type="scientific">Daphnia pulex</name>
    <name type="common">Water flea</name>
    <dbReference type="NCBI Taxonomy" id="6669"/>
    <lineage>
        <taxon>Eukaryota</taxon>
        <taxon>Metazoa</taxon>
        <taxon>Ecdysozoa</taxon>
        <taxon>Arthropoda</taxon>
        <taxon>Crustacea</taxon>
        <taxon>Branchiopoda</taxon>
        <taxon>Diplostraca</taxon>
        <taxon>Cladocera</taxon>
        <taxon>Anomopoda</taxon>
        <taxon>Daphniidae</taxon>
        <taxon>Daphnia</taxon>
    </lineage>
</organism>
<protein>
    <submittedName>
        <fullName evidence="2">Uncharacterized protein</fullName>
    </submittedName>
</protein>
<dbReference type="KEGG" id="dpx:DAPPUDRAFT_240366"/>
<feature type="region of interest" description="Disordered" evidence="1">
    <location>
        <begin position="223"/>
        <end position="269"/>
    </location>
</feature>
<proteinExistence type="predicted"/>
<dbReference type="Proteomes" id="UP000000305">
    <property type="component" value="Unassembled WGS sequence"/>
</dbReference>
<dbReference type="EMBL" id="GL732538">
    <property type="protein sequence ID" value="EFX83168.1"/>
    <property type="molecule type" value="Genomic_DNA"/>
</dbReference>
<evidence type="ECO:0000313" key="3">
    <source>
        <dbReference type="Proteomes" id="UP000000305"/>
    </source>
</evidence>
<evidence type="ECO:0000256" key="1">
    <source>
        <dbReference type="SAM" id="MobiDB-lite"/>
    </source>
</evidence>
<feature type="compositionally biased region" description="Low complexity" evidence="1">
    <location>
        <begin position="140"/>
        <end position="168"/>
    </location>
</feature>
<gene>
    <name evidence="2" type="ORF">DAPPUDRAFT_240366</name>
</gene>
<dbReference type="HOGENOM" id="CLU_866722_0_0_1"/>
<feature type="region of interest" description="Disordered" evidence="1">
    <location>
        <begin position="127"/>
        <end position="168"/>
    </location>
</feature>